<protein>
    <recommendedName>
        <fullName evidence="2">histidine kinase</fullName>
        <ecNumber evidence="2">2.7.13.3</ecNumber>
    </recommendedName>
</protein>
<keyword evidence="7" id="KW-0472">Membrane</keyword>
<keyword evidence="5 9" id="KW-0418">Kinase</keyword>
<dbReference type="SUPFAM" id="SSF55874">
    <property type="entry name" value="ATPase domain of HSP90 chaperone/DNA topoisomerase II/histidine kinase"/>
    <property type="match status" value="1"/>
</dbReference>
<evidence type="ECO:0000256" key="2">
    <source>
        <dbReference type="ARBA" id="ARBA00012438"/>
    </source>
</evidence>
<evidence type="ECO:0000259" key="8">
    <source>
        <dbReference type="Pfam" id="PF02518"/>
    </source>
</evidence>
<dbReference type="InterPro" id="IPR050428">
    <property type="entry name" value="TCS_sensor_his_kinase"/>
</dbReference>
<evidence type="ECO:0000313" key="10">
    <source>
        <dbReference type="Proteomes" id="UP001499984"/>
    </source>
</evidence>
<evidence type="ECO:0000256" key="6">
    <source>
        <dbReference type="SAM" id="MobiDB-lite"/>
    </source>
</evidence>
<dbReference type="PANTHER" id="PTHR45436:SF5">
    <property type="entry name" value="SENSOR HISTIDINE KINASE TRCS"/>
    <property type="match status" value="1"/>
</dbReference>
<keyword evidence="7" id="KW-0812">Transmembrane</keyword>
<feature type="compositionally biased region" description="Gly residues" evidence="6">
    <location>
        <begin position="349"/>
        <end position="370"/>
    </location>
</feature>
<dbReference type="EMBL" id="BAAAZY010000003">
    <property type="protein sequence ID" value="GAA4039499.1"/>
    <property type="molecule type" value="Genomic_DNA"/>
</dbReference>
<dbReference type="InterPro" id="IPR036890">
    <property type="entry name" value="HATPase_C_sf"/>
</dbReference>
<evidence type="ECO:0000256" key="4">
    <source>
        <dbReference type="ARBA" id="ARBA00022679"/>
    </source>
</evidence>
<dbReference type="GO" id="GO:0016301">
    <property type="term" value="F:kinase activity"/>
    <property type="evidence" value="ECO:0007669"/>
    <property type="project" value="UniProtKB-KW"/>
</dbReference>
<keyword evidence="10" id="KW-1185">Reference proteome</keyword>
<keyword evidence="7" id="KW-1133">Transmembrane helix</keyword>
<evidence type="ECO:0000256" key="1">
    <source>
        <dbReference type="ARBA" id="ARBA00000085"/>
    </source>
</evidence>
<gene>
    <name evidence="9" type="ORF">GCM10022233_04990</name>
</gene>
<keyword evidence="3" id="KW-0597">Phosphoprotein</keyword>
<dbReference type="PANTHER" id="PTHR45436">
    <property type="entry name" value="SENSOR HISTIDINE KINASE YKOH"/>
    <property type="match status" value="1"/>
</dbReference>
<keyword evidence="4" id="KW-0808">Transferase</keyword>
<feature type="region of interest" description="Disordered" evidence="6">
    <location>
        <begin position="324"/>
        <end position="411"/>
    </location>
</feature>
<proteinExistence type="predicted"/>
<comment type="catalytic activity">
    <reaction evidence="1">
        <text>ATP + protein L-histidine = ADP + protein N-phospho-L-histidine.</text>
        <dbReference type="EC" id="2.7.13.3"/>
    </reaction>
</comment>
<reference evidence="10" key="1">
    <citation type="journal article" date="2019" name="Int. J. Syst. Evol. Microbiol.">
        <title>The Global Catalogue of Microorganisms (GCM) 10K type strain sequencing project: providing services to taxonomists for standard genome sequencing and annotation.</title>
        <authorList>
            <consortium name="The Broad Institute Genomics Platform"/>
            <consortium name="The Broad Institute Genome Sequencing Center for Infectious Disease"/>
            <person name="Wu L."/>
            <person name="Ma J."/>
        </authorList>
    </citation>
    <scope>NUCLEOTIDE SEQUENCE [LARGE SCALE GENOMIC DNA]</scope>
    <source>
        <strain evidence="10">JCM 16925</strain>
    </source>
</reference>
<evidence type="ECO:0000313" key="9">
    <source>
        <dbReference type="EMBL" id="GAA4039499.1"/>
    </source>
</evidence>
<evidence type="ECO:0000256" key="7">
    <source>
        <dbReference type="SAM" id="Phobius"/>
    </source>
</evidence>
<feature type="domain" description="Histidine kinase/HSP90-like ATPase" evidence="8">
    <location>
        <begin position="190"/>
        <end position="296"/>
    </location>
</feature>
<dbReference type="InterPro" id="IPR003594">
    <property type="entry name" value="HATPase_dom"/>
</dbReference>
<evidence type="ECO:0000256" key="3">
    <source>
        <dbReference type="ARBA" id="ARBA00022553"/>
    </source>
</evidence>
<feature type="transmembrane region" description="Helical" evidence="7">
    <location>
        <begin position="6"/>
        <end position="26"/>
    </location>
</feature>
<accession>A0ABP7UBG3</accession>
<dbReference type="EC" id="2.7.13.3" evidence="2"/>
<dbReference type="Proteomes" id="UP001499984">
    <property type="component" value="Unassembled WGS sequence"/>
</dbReference>
<evidence type="ECO:0000256" key="5">
    <source>
        <dbReference type="ARBA" id="ARBA00022777"/>
    </source>
</evidence>
<dbReference type="Gene3D" id="3.30.565.10">
    <property type="entry name" value="Histidine kinase-like ATPase, C-terminal domain"/>
    <property type="match status" value="1"/>
</dbReference>
<dbReference type="Pfam" id="PF02518">
    <property type="entry name" value="HATPase_c"/>
    <property type="match status" value="1"/>
</dbReference>
<name>A0ABP7UBG3_9ACTN</name>
<comment type="caution">
    <text evidence="9">The sequence shown here is derived from an EMBL/GenBank/DDBJ whole genome shotgun (WGS) entry which is preliminary data.</text>
</comment>
<sequence>MTQDALLWCLVAMVAIATAAVVAFALRNRALEVRKREAEAALGQRLSYTETELSRVRGELQRVRDEQDGAIREAERTAEESTKAVLKGAARFLQSLAAEQTNLLDEIQRTYGGHAVLTDLMDVNHANAQMARKAQGIAVMCGAPLGRRNQPASVYDVVRSAQSQIRNFHRVEIMQPSGIALKASAVAPVALAVAELLDNAASFSQADAPIEVTFQRVQKNLCIVIDDAGVSMSDEDRQKATALLSGDAVPRLSQLGTQPKFGFPVIGLIARQYGFKVDVTGVSRYGGVRAVVLLPEELWTMEETPPQATEASAPVSGIRRVDAREQGDARTMHGLPKRGARKSPIVGVPSGGGTPGGSALGGSALGGNALGGEQKPRRVPRGSGGGLGAFQRGTLTGRDLDAPTPEGSEDG</sequence>
<organism evidence="9 10">
    <name type="scientific">Streptomyces shaanxiensis</name>
    <dbReference type="NCBI Taxonomy" id="653357"/>
    <lineage>
        <taxon>Bacteria</taxon>
        <taxon>Bacillati</taxon>
        <taxon>Actinomycetota</taxon>
        <taxon>Actinomycetes</taxon>
        <taxon>Kitasatosporales</taxon>
        <taxon>Streptomycetaceae</taxon>
        <taxon>Streptomyces</taxon>
    </lineage>
</organism>